<evidence type="ECO:0000313" key="2">
    <source>
        <dbReference type="Proteomes" id="UP000663889"/>
    </source>
</evidence>
<sequence>MPNKQCIRCKNWKATRKITTKIHAWCYSLLQSEELSFNIDGNCYLCNTWWLHLSNQKKHADIKTGKDNTNNVEDMDIGVDEDKDSLTIENIIFAGSGHNKCIICRCEVHGGLVVMPKPARLDFLVLKLMYAPHGVRNCTNHLSNNRLLPDVEVNMENRQTRIAKLKPSIILQLFNDLLGLLQEASSAARLDFMDPCLANEDYMAWTGWNKQQFEDMFTLVSPHIRSSCNRYEPQMPVYLPKDQKQHTTKEANEARLVTKVRWTVESYHARLKNGVSFRQN</sequence>
<reference evidence="1" key="1">
    <citation type="submission" date="2021-02" db="EMBL/GenBank/DDBJ databases">
        <authorList>
            <person name="Nowell W R."/>
        </authorList>
    </citation>
    <scope>NUCLEOTIDE SEQUENCE</scope>
</reference>
<evidence type="ECO:0000313" key="1">
    <source>
        <dbReference type="EMBL" id="CAF1536239.1"/>
    </source>
</evidence>
<gene>
    <name evidence="1" type="ORF">SEV965_LOCUS37842</name>
</gene>
<proteinExistence type="predicted"/>
<comment type="caution">
    <text evidence="1">The sequence shown here is derived from an EMBL/GenBank/DDBJ whole genome shotgun (WGS) entry which is preliminary data.</text>
</comment>
<protein>
    <submittedName>
        <fullName evidence="1">Uncharacterized protein</fullName>
    </submittedName>
</protein>
<dbReference type="Proteomes" id="UP000663889">
    <property type="component" value="Unassembled WGS sequence"/>
</dbReference>
<dbReference type="EMBL" id="CAJNOU010008294">
    <property type="protein sequence ID" value="CAF1536239.1"/>
    <property type="molecule type" value="Genomic_DNA"/>
</dbReference>
<name>A0A815VT57_9BILA</name>
<accession>A0A815VT57</accession>
<organism evidence="1 2">
    <name type="scientific">Rotaria sordida</name>
    <dbReference type="NCBI Taxonomy" id="392033"/>
    <lineage>
        <taxon>Eukaryota</taxon>
        <taxon>Metazoa</taxon>
        <taxon>Spiralia</taxon>
        <taxon>Gnathifera</taxon>
        <taxon>Rotifera</taxon>
        <taxon>Eurotatoria</taxon>
        <taxon>Bdelloidea</taxon>
        <taxon>Philodinida</taxon>
        <taxon>Philodinidae</taxon>
        <taxon>Rotaria</taxon>
    </lineage>
</organism>
<dbReference type="AlphaFoldDB" id="A0A815VT57"/>